<accession>G0NGM9</accession>
<dbReference type="eggNOG" id="ENOG502RACQ">
    <property type="taxonomic scope" value="Eukaryota"/>
</dbReference>
<evidence type="ECO:0000313" key="3">
    <source>
        <dbReference type="Proteomes" id="UP000008068"/>
    </source>
</evidence>
<protein>
    <submittedName>
        <fullName evidence="2">Uncharacterized protein</fullName>
    </submittedName>
</protein>
<gene>
    <name evidence="2" type="ORF">CAEBREN_24025</name>
</gene>
<keyword evidence="3" id="KW-1185">Reference proteome</keyword>
<feature type="region of interest" description="Disordered" evidence="1">
    <location>
        <begin position="338"/>
        <end position="397"/>
    </location>
</feature>
<dbReference type="OrthoDB" id="5814287at2759"/>
<dbReference type="EMBL" id="GL379881">
    <property type="protein sequence ID" value="EGT60066.1"/>
    <property type="molecule type" value="Genomic_DNA"/>
</dbReference>
<name>G0NGM9_CAEBE</name>
<dbReference type="HOGENOM" id="CLU_694892_0_0_1"/>
<evidence type="ECO:0000256" key="1">
    <source>
        <dbReference type="SAM" id="MobiDB-lite"/>
    </source>
</evidence>
<evidence type="ECO:0000313" key="2">
    <source>
        <dbReference type="EMBL" id="EGT60066.1"/>
    </source>
</evidence>
<dbReference type="OMA" id="FSHIEAY"/>
<dbReference type="PANTHER" id="PTHR31751">
    <property type="entry name" value="SI:CH211-108C17.2-RELATED-RELATED"/>
    <property type="match status" value="1"/>
</dbReference>
<organism evidence="3">
    <name type="scientific">Caenorhabditis brenneri</name>
    <name type="common">Nematode worm</name>
    <dbReference type="NCBI Taxonomy" id="135651"/>
    <lineage>
        <taxon>Eukaryota</taxon>
        <taxon>Metazoa</taxon>
        <taxon>Ecdysozoa</taxon>
        <taxon>Nematoda</taxon>
        <taxon>Chromadorea</taxon>
        <taxon>Rhabditida</taxon>
        <taxon>Rhabditina</taxon>
        <taxon>Rhabditomorpha</taxon>
        <taxon>Rhabditoidea</taxon>
        <taxon>Rhabditidae</taxon>
        <taxon>Peloderinae</taxon>
        <taxon>Caenorhabditis</taxon>
    </lineage>
</organism>
<proteinExistence type="predicted"/>
<reference evidence="3" key="1">
    <citation type="submission" date="2011-07" db="EMBL/GenBank/DDBJ databases">
        <authorList>
            <consortium name="Caenorhabditis brenneri Sequencing and Analysis Consortium"/>
            <person name="Wilson R.K."/>
        </authorList>
    </citation>
    <scope>NUCLEOTIDE SEQUENCE [LARGE SCALE GENOMIC DNA]</scope>
    <source>
        <strain evidence="3">PB2801</strain>
    </source>
</reference>
<dbReference type="Proteomes" id="UP000008068">
    <property type="component" value="Unassembled WGS sequence"/>
</dbReference>
<feature type="compositionally biased region" description="Low complexity" evidence="1">
    <location>
        <begin position="349"/>
        <end position="380"/>
    </location>
</feature>
<dbReference type="AlphaFoldDB" id="G0NGM9"/>
<dbReference type="PANTHER" id="PTHR31751:SF42">
    <property type="entry name" value="PROTEIN CBG10204"/>
    <property type="match status" value="1"/>
</dbReference>
<sequence length="397" mass="45484">MGDIIEEIELRELQEERLVYMEEGYEDHEEYIPDVHVEEVPSVPKLDFNYVLVDMGILMDTLSFCQRCSSRDVQIKPQKCMGAAVSKLQQFFEVLQVPHLTERAHFNIVSKRIAPAIEEAFTKMQEDVIRIVVAKGDETGEINVAGDAMYDSPGFSAIVCRYALLCVETGLVVEVEAMRKERNESSKAQEPKALEIALRRLENRVAATGTDVFVGSITTDRDMCVGKMLSEKFSHIEAYYDIWHFVKNLQKALWKKKDYVGMIPVKHWLKPMCNHLYHSISSSFGDGQLATEKFMSFFLHIQGQHRAFNMIEHFHFTTFKKCEHGRLKKRLCSEITGQTKNERVEKKMNGSNKKMNGSNEKMNGSNKKMNGSNKKTNGSNKKNERVNQLIDPGVKKK</sequence>
<dbReference type="InParanoid" id="G0NGM9"/>